<gene>
    <name evidence="1" type="ORF">H4S07_003722</name>
</gene>
<proteinExistence type="predicted"/>
<name>A0ACC1LF35_9FUNG</name>
<dbReference type="Proteomes" id="UP001140096">
    <property type="component" value="Unassembled WGS sequence"/>
</dbReference>
<reference evidence="1" key="1">
    <citation type="submission" date="2022-07" db="EMBL/GenBank/DDBJ databases">
        <title>Phylogenomic reconstructions and comparative analyses of Kickxellomycotina fungi.</title>
        <authorList>
            <person name="Reynolds N.K."/>
            <person name="Stajich J.E."/>
            <person name="Barry K."/>
            <person name="Grigoriev I.V."/>
            <person name="Crous P."/>
            <person name="Smith M.E."/>
        </authorList>
    </citation>
    <scope>NUCLEOTIDE SEQUENCE</scope>
    <source>
        <strain evidence="1">CBS 102833</strain>
    </source>
</reference>
<organism evidence="1 2">
    <name type="scientific">Coemansia furcata</name>
    <dbReference type="NCBI Taxonomy" id="417177"/>
    <lineage>
        <taxon>Eukaryota</taxon>
        <taxon>Fungi</taxon>
        <taxon>Fungi incertae sedis</taxon>
        <taxon>Zoopagomycota</taxon>
        <taxon>Kickxellomycotina</taxon>
        <taxon>Kickxellomycetes</taxon>
        <taxon>Kickxellales</taxon>
        <taxon>Kickxellaceae</taxon>
        <taxon>Coemansia</taxon>
    </lineage>
</organism>
<accession>A0ACC1LF35</accession>
<dbReference type="EMBL" id="JANBUP010001288">
    <property type="protein sequence ID" value="KAJ2806790.1"/>
    <property type="molecule type" value="Genomic_DNA"/>
</dbReference>
<keyword evidence="2" id="KW-1185">Reference proteome</keyword>
<comment type="caution">
    <text evidence="1">The sequence shown here is derived from an EMBL/GenBank/DDBJ whole genome shotgun (WGS) entry which is preliminary data.</text>
</comment>
<protein>
    <submittedName>
        <fullName evidence="1">Uncharacterized protein</fullName>
    </submittedName>
</protein>
<evidence type="ECO:0000313" key="2">
    <source>
        <dbReference type="Proteomes" id="UP001140096"/>
    </source>
</evidence>
<evidence type="ECO:0000313" key="1">
    <source>
        <dbReference type="EMBL" id="KAJ2806790.1"/>
    </source>
</evidence>
<sequence>MRFPGVKRISYSTCSVHAEENECVVARVLQSQTEFGLAGADQVIPTWHRRGLETAGLTKEQAACVVRTMPEDGTNGFFVAGFVRQQPPDIANTKLQLDELRATRQKEEEARPKPVAYASNAKKEKNAPQVKRQKQPKEPRQPRVRVPKQPKDAGNLSVPAKRESPPMVVASGAITKSKAKGKKKPKRRVSLAVTQL</sequence>